<sequence length="87" mass="10227">MCDILQISINLSPSPFNFRQSKNVDLINYIRIITTISCPVSYECLQFRFAANFREAHPSMKQRIDTYRRKNFDENMCQIINCGKCLV</sequence>
<proteinExistence type="predicted"/>
<dbReference type="EMBL" id="CP056067">
    <property type="protein sequence ID" value="UVC54452.1"/>
    <property type="molecule type" value="Genomic_DNA"/>
</dbReference>
<dbReference type="Proteomes" id="UP000244803">
    <property type="component" value="Chromosome 4"/>
</dbReference>
<reference evidence="1" key="1">
    <citation type="submission" date="2022-07" db="EMBL/GenBank/DDBJ databases">
        <title>Evaluation of T. orientalis genome assembly methods using nanopore sequencing and analysis of variation between genomes.</title>
        <authorList>
            <person name="Yam J."/>
            <person name="Micallef M.L."/>
            <person name="Liu M."/>
            <person name="Djordjevic S.P."/>
            <person name="Bogema D.R."/>
            <person name="Jenkins C."/>
        </authorList>
    </citation>
    <scope>NUCLEOTIDE SEQUENCE</scope>
    <source>
        <strain evidence="1">Fish Creek</strain>
    </source>
</reference>
<name>A0A976SL06_THEOR</name>
<organism evidence="1 2">
    <name type="scientific">Theileria orientalis</name>
    <dbReference type="NCBI Taxonomy" id="68886"/>
    <lineage>
        <taxon>Eukaryota</taxon>
        <taxon>Sar</taxon>
        <taxon>Alveolata</taxon>
        <taxon>Apicomplexa</taxon>
        <taxon>Aconoidasida</taxon>
        <taxon>Piroplasmida</taxon>
        <taxon>Theileriidae</taxon>
        <taxon>Theileria</taxon>
    </lineage>
</organism>
<protein>
    <submittedName>
        <fullName evidence="1">Uncharacterized protein</fullName>
    </submittedName>
</protein>
<evidence type="ECO:0000313" key="2">
    <source>
        <dbReference type="Proteomes" id="UP000244803"/>
    </source>
</evidence>
<evidence type="ECO:0000313" key="1">
    <source>
        <dbReference type="EMBL" id="UVC54452.1"/>
    </source>
</evidence>
<dbReference type="AlphaFoldDB" id="A0A976SL06"/>
<accession>A0A976SL06</accession>
<gene>
    <name evidence="1" type="ORF">MACJ_003999</name>
</gene>